<sequence length="94" mass="10073">MAETQTETFNTHSDSICCLNSIPYVDQSISPPVVHKVIENCTENHLNESIPPFTIDSSISAATQTAIAITTATATTQLDNGDVPHDNGNCNEIL</sequence>
<keyword evidence="2" id="KW-1185">Reference proteome</keyword>
<accession>A0A9J6B9Q8</accession>
<reference evidence="1" key="1">
    <citation type="submission" date="2021-03" db="EMBL/GenBank/DDBJ databases">
        <title>Chromosome level genome of the anhydrobiotic midge Polypedilum vanderplanki.</title>
        <authorList>
            <person name="Yoshida Y."/>
            <person name="Kikawada T."/>
            <person name="Gusev O."/>
        </authorList>
    </citation>
    <scope>NUCLEOTIDE SEQUENCE</scope>
    <source>
        <strain evidence="1">NIAS01</strain>
        <tissue evidence="1">Whole body or cell culture</tissue>
    </source>
</reference>
<evidence type="ECO:0000313" key="2">
    <source>
        <dbReference type="Proteomes" id="UP001107558"/>
    </source>
</evidence>
<proteinExistence type="predicted"/>
<dbReference type="EMBL" id="JADBJN010000004">
    <property type="protein sequence ID" value="KAG5666532.1"/>
    <property type="molecule type" value="Genomic_DNA"/>
</dbReference>
<protein>
    <submittedName>
        <fullName evidence="1">Uncharacterized protein</fullName>
    </submittedName>
</protein>
<evidence type="ECO:0000313" key="1">
    <source>
        <dbReference type="EMBL" id="KAG5666532.1"/>
    </source>
</evidence>
<comment type="caution">
    <text evidence="1">The sequence shown here is derived from an EMBL/GenBank/DDBJ whole genome shotgun (WGS) entry which is preliminary data.</text>
</comment>
<organism evidence="1 2">
    <name type="scientific">Polypedilum vanderplanki</name>
    <name type="common">Sleeping chironomid midge</name>
    <dbReference type="NCBI Taxonomy" id="319348"/>
    <lineage>
        <taxon>Eukaryota</taxon>
        <taxon>Metazoa</taxon>
        <taxon>Ecdysozoa</taxon>
        <taxon>Arthropoda</taxon>
        <taxon>Hexapoda</taxon>
        <taxon>Insecta</taxon>
        <taxon>Pterygota</taxon>
        <taxon>Neoptera</taxon>
        <taxon>Endopterygota</taxon>
        <taxon>Diptera</taxon>
        <taxon>Nematocera</taxon>
        <taxon>Chironomoidea</taxon>
        <taxon>Chironomidae</taxon>
        <taxon>Chironominae</taxon>
        <taxon>Polypedilum</taxon>
        <taxon>Polypedilum</taxon>
    </lineage>
</organism>
<dbReference type="AlphaFoldDB" id="A0A9J6B9Q8"/>
<dbReference type="Proteomes" id="UP001107558">
    <property type="component" value="Chromosome 4"/>
</dbReference>
<name>A0A9J6B9Q8_POLVA</name>
<gene>
    <name evidence="1" type="ORF">PVAND_014552</name>
</gene>